<reference evidence="2 3" key="1">
    <citation type="journal article" date="2017" name="DNA Res.">
        <title>Complete genome sequence and expression profile of the commercial lytic enzyme producer Lysobacter enzymogenes M497-1.</title>
        <authorList>
            <person name="Takami H."/>
            <person name="Toyoda A."/>
            <person name="Uchiyama I."/>
            <person name="Itoh T."/>
            <person name="Takaki Y."/>
            <person name="Arai W."/>
            <person name="Nishi S."/>
            <person name="Kawai M."/>
            <person name="Shinya K."/>
            <person name="Ikeda H."/>
        </authorList>
    </citation>
    <scope>NUCLEOTIDE SEQUENCE [LARGE SCALE GENOMIC DNA]</scope>
    <source>
        <strain evidence="2 3">M497-1</strain>
    </source>
</reference>
<sequence>MGNGSAQALMYVESDHLGTPRAVIDPTRNTAIWNWNAKSEVFGNDPPNQDPDMDGTTFVFNMRFPGQRFDVASGLAYNYFRDYDAITGRYIQSDPIGLRGGISTYLYANGSPTQMTDRWGLASIVTYMKHGVTYFLDDNGEFYAYESLSTVAPSAKPGAGDPYTSADTYPTNGPYKQSPVPYGPNDILKTDDSRGRWLHGGGSGLPDPLAPRQGWRPAVGCTRLQNEDVQELVNRVREYKAKNPGKKVPYVRTDDPTPPVRWPKMPSI</sequence>
<evidence type="ECO:0000313" key="3">
    <source>
        <dbReference type="Proteomes" id="UP000218824"/>
    </source>
</evidence>
<name>A0AAU9AMW9_LYSEN</name>
<evidence type="ECO:0008006" key="4">
    <source>
        <dbReference type="Google" id="ProtNLM"/>
    </source>
</evidence>
<evidence type="ECO:0000256" key="1">
    <source>
        <dbReference type="SAM" id="MobiDB-lite"/>
    </source>
</evidence>
<gene>
    <name evidence="2" type="ORF">LEN_0239</name>
</gene>
<dbReference type="NCBIfam" id="TIGR03696">
    <property type="entry name" value="Rhs_assc_core"/>
    <property type="match status" value="1"/>
</dbReference>
<dbReference type="PANTHER" id="PTHR32305">
    <property type="match status" value="1"/>
</dbReference>
<protein>
    <recommendedName>
        <fullName evidence="4">RHS repeat-associated core domain-containing protein</fullName>
    </recommendedName>
</protein>
<accession>A0AAU9AMW9</accession>
<dbReference type="Proteomes" id="UP000218824">
    <property type="component" value="Chromosome"/>
</dbReference>
<proteinExistence type="predicted"/>
<dbReference type="InterPro" id="IPR022385">
    <property type="entry name" value="Rhs_assc_core"/>
</dbReference>
<dbReference type="Gene3D" id="2.180.10.10">
    <property type="entry name" value="RHS repeat-associated core"/>
    <property type="match status" value="1"/>
</dbReference>
<organism evidence="2 3">
    <name type="scientific">Lysobacter enzymogenes</name>
    <dbReference type="NCBI Taxonomy" id="69"/>
    <lineage>
        <taxon>Bacteria</taxon>
        <taxon>Pseudomonadati</taxon>
        <taxon>Pseudomonadota</taxon>
        <taxon>Gammaproteobacteria</taxon>
        <taxon>Lysobacterales</taxon>
        <taxon>Lysobacteraceae</taxon>
        <taxon>Lysobacter</taxon>
    </lineage>
</organism>
<evidence type="ECO:0000313" key="2">
    <source>
        <dbReference type="EMBL" id="BAV95726.1"/>
    </source>
</evidence>
<feature type="region of interest" description="Disordered" evidence="1">
    <location>
        <begin position="242"/>
        <end position="268"/>
    </location>
</feature>
<dbReference type="AlphaFoldDB" id="A0AAU9AMW9"/>
<dbReference type="EMBL" id="AP014940">
    <property type="protein sequence ID" value="BAV95726.1"/>
    <property type="molecule type" value="Genomic_DNA"/>
</dbReference>
<dbReference type="InterPro" id="IPR050708">
    <property type="entry name" value="T6SS_VgrG/RHS"/>
</dbReference>
<dbReference type="PANTHER" id="PTHR32305:SF15">
    <property type="entry name" value="PROTEIN RHSA-RELATED"/>
    <property type="match status" value="1"/>
</dbReference>
<dbReference type="KEGG" id="lem:LEN_0239"/>